<dbReference type="RefSeq" id="WP_079647130.1">
    <property type="nucleotide sequence ID" value="NZ_FUYM01000002.1"/>
</dbReference>
<dbReference type="OrthoDB" id="9767435at2"/>
<evidence type="ECO:0000256" key="6">
    <source>
        <dbReference type="ARBA" id="ARBA00022777"/>
    </source>
</evidence>
<dbReference type="Gene3D" id="3.30.450.20">
    <property type="entry name" value="PAS domain"/>
    <property type="match status" value="1"/>
</dbReference>
<evidence type="ECO:0000256" key="4">
    <source>
        <dbReference type="ARBA" id="ARBA00022679"/>
    </source>
</evidence>
<evidence type="ECO:0000256" key="3">
    <source>
        <dbReference type="ARBA" id="ARBA00022553"/>
    </source>
</evidence>
<evidence type="ECO:0000256" key="5">
    <source>
        <dbReference type="ARBA" id="ARBA00022741"/>
    </source>
</evidence>
<keyword evidence="8" id="KW-0812">Transmembrane</keyword>
<evidence type="ECO:0000313" key="11">
    <source>
        <dbReference type="Proteomes" id="UP000189818"/>
    </source>
</evidence>
<dbReference type="InterPro" id="IPR011495">
    <property type="entry name" value="Sig_transdc_His_kin_sub2_dim/P"/>
</dbReference>
<proteinExistence type="predicted"/>
<keyword evidence="8" id="KW-0472">Membrane</keyword>
<keyword evidence="4" id="KW-0808">Transferase</keyword>
<evidence type="ECO:0000259" key="9">
    <source>
        <dbReference type="PROSITE" id="PS50885"/>
    </source>
</evidence>
<dbReference type="GO" id="GO:0004673">
    <property type="term" value="F:protein histidine kinase activity"/>
    <property type="evidence" value="ECO:0007669"/>
    <property type="project" value="UniProtKB-EC"/>
</dbReference>
<dbReference type="Pfam" id="PF07568">
    <property type="entry name" value="HisKA_2"/>
    <property type="match status" value="1"/>
</dbReference>
<keyword evidence="5" id="KW-0547">Nucleotide-binding</keyword>
<dbReference type="EMBL" id="FUYM01000002">
    <property type="protein sequence ID" value="SKB40819.1"/>
    <property type="molecule type" value="Genomic_DNA"/>
</dbReference>
<dbReference type="GO" id="GO:0007165">
    <property type="term" value="P:signal transduction"/>
    <property type="evidence" value="ECO:0007669"/>
    <property type="project" value="InterPro"/>
</dbReference>
<accession>A0A1T5B156</accession>
<keyword evidence="7" id="KW-0067">ATP-binding</keyword>
<sequence length="513" mass="55866">MKQPAKLAFARLSTGTKMLLILSAAMLPLGFIALLTSLDMARSASAEQRMAVRTGMAFHATRVEMVIDRGRDAVRSARASLQPASALCASIARQVRLDRGSRPPLAIFDGEGRRICQSHGAPIDRIAPVDPKGDHVWLDLQRRSFRFTAAAPDRSLLFEADIPLAEIRFAIGSGGGLPLNRMILRQGPVDVVLVDHGETAEKDILRLSQPLAGNQLALIAEYRLAPSRARTMLVVLLPLLMWAAAAFTGWLIVNRLLLRPLSQLKQSIDSWKGGRSSLQLPRLTTPSHEIRDLAESFGAVAARIHDHEQELEDGLARQTRLTREVHHRVKNNLQVVSSLINLHARGAEGAVADAYGAIQRRVDALAVVHRNHYAELEENNGVSVRALAGELATSLRASAPAGATGMPIALNLIDVQVTQDVAVPAAFFITEVVELLMHCNPQGSVLISLQGTDRPDRANLRIETVGMAEGALDDYPGIGRFERVVTGIARQFRAPLSQDLQTGRFEIEISVRS</sequence>
<organism evidence="10 11">
    <name type="scientific">Rhizorhabdus histidinilytica</name>
    <dbReference type="NCBI Taxonomy" id="439228"/>
    <lineage>
        <taxon>Bacteria</taxon>
        <taxon>Pseudomonadati</taxon>
        <taxon>Pseudomonadota</taxon>
        <taxon>Alphaproteobacteria</taxon>
        <taxon>Sphingomonadales</taxon>
        <taxon>Sphingomonadaceae</taxon>
        <taxon>Rhizorhabdus</taxon>
    </lineage>
</organism>
<evidence type="ECO:0000313" key="10">
    <source>
        <dbReference type="EMBL" id="SKB40819.1"/>
    </source>
</evidence>
<keyword evidence="6 10" id="KW-0418">Kinase</keyword>
<evidence type="ECO:0000256" key="1">
    <source>
        <dbReference type="ARBA" id="ARBA00000085"/>
    </source>
</evidence>
<comment type="catalytic activity">
    <reaction evidence="1">
        <text>ATP + protein L-histidine = ADP + protein N-phospho-L-histidine.</text>
        <dbReference type="EC" id="2.7.13.3"/>
    </reaction>
</comment>
<evidence type="ECO:0000256" key="7">
    <source>
        <dbReference type="ARBA" id="ARBA00022840"/>
    </source>
</evidence>
<dbReference type="PANTHER" id="PTHR41523">
    <property type="entry name" value="TWO-COMPONENT SYSTEM SENSOR PROTEIN"/>
    <property type="match status" value="1"/>
</dbReference>
<dbReference type="STRING" id="439228.SAMN06295920_102387"/>
<dbReference type="PANTHER" id="PTHR41523:SF8">
    <property type="entry name" value="ETHYLENE RESPONSE SENSOR PROTEIN"/>
    <property type="match status" value="1"/>
</dbReference>
<dbReference type="GO" id="GO:0016020">
    <property type="term" value="C:membrane"/>
    <property type="evidence" value="ECO:0007669"/>
    <property type="project" value="InterPro"/>
</dbReference>
<reference evidence="11" key="1">
    <citation type="submission" date="2017-02" db="EMBL/GenBank/DDBJ databases">
        <authorList>
            <person name="Varghese N."/>
            <person name="Submissions S."/>
        </authorList>
    </citation>
    <scope>NUCLEOTIDE SEQUENCE [LARGE SCALE GENOMIC DNA]</scope>
    <source>
        <strain evidence="11">UM2</strain>
    </source>
</reference>
<keyword evidence="8" id="KW-1133">Transmembrane helix</keyword>
<dbReference type="PROSITE" id="PS50885">
    <property type="entry name" value="HAMP"/>
    <property type="match status" value="1"/>
</dbReference>
<dbReference type="Proteomes" id="UP000189818">
    <property type="component" value="Unassembled WGS sequence"/>
</dbReference>
<evidence type="ECO:0000256" key="2">
    <source>
        <dbReference type="ARBA" id="ARBA00012438"/>
    </source>
</evidence>
<keyword evidence="3" id="KW-0597">Phosphoprotein</keyword>
<keyword evidence="11" id="KW-1185">Reference proteome</keyword>
<protein>
    <recommendedName>
        <fullName evidence="2">histidine kinase</fullName>
        <ecNumber evidence="2">2.7.13.3</ecNumber>
    </recommendedName>
</protein>
<dbReference type="EC" id="2.7.13.3" evidence="2"/>
<evidence type="ECO:0000256" key="8">
    <source>
        <dbReference type="SAM" id="Phobius"/>
    </source>
</evidence>
<dbReference type="InterPro" id="IPR003660">
    <property type="entry name" value="HAMP_dom"/>
</dbReference>
<dbReference type="AlphaFoldDB" id="A0A1T5B156"/>
<name>A0A1T5B156_9SPHN</name>
<dbReference type="GO" id="GO:0005524">
    <property type="term" value="F:ATP binding"/>
    <property type="evidence" value="ECO:0007669"/>
    <property type="project" value="UniProtKB-KW"/>
</dbReference>
<gene>
    <name evidence="10" type="ORF">SAMN06295920_102387</name>
</gene>
<feature type="transmembrane region" description="Helical" evidence="8">
    <location>
        <begin position="232"/>
        <end position="253"/>
    </location>
</feature>
<feature type="domain" description="HAMP" evidence="9">
    <location>
        <begin position="255"/>
        <end position="309"/>
    </location>
</feature>